<dbReference type="SMART" id="SM01204">
    <property type="entry name" value="FIST_C"/>
    <property type="match status" value="1"/>
</dbReference>
<reference evidence="1 2" key="1">
    <citation type="submission" date="2018-06" db="EMBL/GenBank/DDBJ databases">
        <title>Freshwater and sediment microbial communities from various areas in North America, analyzing microbe dynamics in response to fracking.</title>
        <authorList>
            <person name="Lamendella R."/>
        </authorList>
    </citation>
    <scope>NUCLEOTIDE SEQUENCE [LARGE SCALE GENOMIC DNA]</scope>
    <source>
        <strain evidence="1 2">99A</strain>
    </source>
</reference>
<evidence type="ECO:0000313" key="2">
    <source>
        <dbReference type="Proteomes" id="UP000248729"/>
    </source>
</evidence>
<dbReference type="Pfam" id="PF08495">
    <property type="entry name" value="FIST"/>
    <property type="match status" value="1"/>
</dbReference>
<accession>A0A2J8GMX6</accession>
<dbReference type="Pfam" id="PF10442">
    <property type="entry name" value="FIST_C"/>
    <property type="match status" value="1"/>
</dbReference>
<organism evidence="1 2">
    <name type="scientific">Vibrio diazotrophicus</name>
    <dbReference type="NCBI Taxonomy" id="685"/>
    <lineage>
        <taxon>Bacteria</taxon>
        <taxon>Pseudomonadati</taxon>
        <taxon>Pseudomonadota</taxon>
        <taxon>Gammaproteobacteria</taxon>
        <taxon>Vibrionales</taxon>
        <taxon>Vibrionaceae</taxon>
        <taxon>Vibrio</taxon>
    </lineage>
</organism>
<sequence length="399" mass="43666">MRLKTAISNNPDANNAIKEIRSAINLTGISAIVCYYTEVYSNQNLSSFFSCYFPDIPLIGCSSCNGLMTDAGIHSGTVIGVMAIYDDSNSSAYGTAYTSLKDCTQYYEIVGSAINEALLKANRVGEVPDFIVLHSTPGNEERIIEAIDAQFGTQVPIVGGTAADNNIVGNWSVSNEHNVSSEALTILVGFLSIPIATGLSVGYSPTEYSGRVTNACGRYIYAIDRMPAKQVYQQWLSECSGLSILDEYLFDYISEFPIGNVVGHIDKQPYFKLSHPIRITEEDALEMFSESKVGETITLMTGSKGHLIERASRFVKDANIKNYNETEMVGGIIIFCAGSMLHLGKQMREVYEKINSQMNGCPFICPFTFGEQGKLVGGENAHGNLMISSAIFYESEHYL</sequence>
<dbReference type="EMBL" id="QLTR01000018">
    <property type="protein sequence ID" value="RAS61382.1"/>
    <property type="molecule type" value="Genomic_DNA"/>
</dbReference>
<dbReference type="AlphaFoldDB" id="A0A2J8GMX6"/>
<dbReference type="RefSeq" id="WP_102942053.1">
    <property type="nucleotide sequence ID" value="NZ_QLTR01000018.1"/>
</dbReference>
<evidence type="ECO:0000313" key="1">
    <source>
        <dbReference type="EMBL" id="RAS61382.1"/>
    </source>
</evidence>
<comment type="caution">
    <text evidence="1">The sequence shown here is derived from an EMBL/GenBank/DDBJ whole genome shotgun (WGS) entry which is preliminary data.</text>
</comment>
<dbReference type="InterPro" id="IPR019494">
    <property type="entry name" value="FIST_C"/>
</dbReference>
<protein>
    <submittedName>
        <fullName evidence="1">Uncharacterized protein</fullName>
    </submittedName>
</protein>
<gene>
    <name evidence="1" type="ORF">DET48_1182</name>
</gene>
<dbReference type="SMART" id="SM00897">
    <property type="entry name" value="FIST"/>
    <property type="match status" value="1"/>
</dbReference>
<dbReference type="PANTHER" id="PTHR40252">
    <property type="entry name" value="BLR0328 PROTEIN"/>
    <property type="match status" value="1"/>
</dbReference>
<proteinExistence type="predicted"/>
<name>A0A2J8GMX6_VIBDI</name>
<dbReference type="InterPro" id="IPR013702">
    <property type="entry name" value="FIST_domain_N"/>
</dbReference>
<dbReference type="PANTHER" id="PTHR40252:SF2">
    <property type="entry name" value="BLR0328 PROTEIN"/>
    <property type="match status" value="1"/>
</dbReference>
<dbReference type="Proteomes" id="UP000248729">
    <property type="component" value="Unassembled WGS sequence"/>
</dbReference>
<dbReference type="STRING" id="1348635.GCA_000740015_02936"/>